<evidence type="ECO:0000313" key="16">
    <source>
        <dbReference type="Proteomes" id="UP000762676"/>
    </source>
</evidence>
<dbReference type="PROSITE" id="PS51749">
    <property type="entry name" value="HNH_CAS9"/>
    <property type="match status" value="1"/>
</dbReference>
<dbReference type="Gene3D" id="3.30.420.10">
    <property type="entry name" value="Ribonuclease H-like superfamily/Ribonuclease H"/>
    <property type="match status" value="2"/>
</dbReference>
<keyword evidence="7" id="KW-0694">RNA-binding</keyword>
<keyword evidence="10" id="KW-0464">Manganese</keyword>
<proteinExistence type="inferred from homology"/>
<comment type="caution">
    <text evidence="15">The sequence shown here is derived from an EMBL/GenBank/DDBJ whole genome shotgun (WGS) entry which is preliminary data.</text>
</comment>
<protein>
    <submittedName>
        <fullName evidence="15">CRISPR-associated endonuclease Cas9</fullName>
    </submittedName>
</protein>
<evidence type="ECO:0000256" key="11">
    <source>
        <dbReference type="SAM" id="Coils"/>
    </source>
</evidence>
<dbReference type="GO" id="GO:0016787">
    <property type="term" value="F:hydrolase activity"/>
    <property type="evidence" value="ECO:0007669"/>
    <property type="project" value="UniProtKB-KW"/>
</dbReference>
<sequence>MGVRIVPLSTDGETNFEKGKNPKNKKKNARNSSINLSRTQKRGMRRNLCRYKQRREHLKKVLREAKIITEDTSFVERGGHHTIWEKRARGATDQIDLETFAQVLLLINKKRGYKSNRKNKVSEEGEPIDGMSIAKELEARDITPGQYAYELLKQGKTDKIGFYPSDLRKEFHRIWAYQKMFYPQLTDELKKNLKGKTQKETWRICSSTFNIEGINRKVSGEEKKLENYKWRVEALKKQLDLEQLTVVFQQLNTQIASSSKLLGEISDRSKELHFGKKTIGQYLYNQIKENKNNSLKNQVFYRQDYLDEFNVIWDTQAKFYPEQLTEELKSKIVDIIFWQRPLKSQKGRLSFCEFEKKEITDKDGKKKTIGLKVIPKSSPLFQEFRIWQTLNNLEFKNMGETIKIEKIDPDLTIRKKLFEELSIVHELPESEIIKIVFGEEQEGWSANFEKLTGNKTNASLYKAYEEILFRSGHEVKNPNKETISKIFNLLGINKDILCFDATKEGEKPEDQAHYKLWHLLYSYEGDNSRTGNEKLFKSLKEKYGFDREYAVPLRQVVLESNYGNLCAKAIKRILPHLKKGFMYDKACELEGYNHSHSLTKEENKKRSLKDRLELLPKNSLRSPVVEKILNQMVHVVNGVIDEYGKPDEIRVELARELRKSAKVRYQITSHIKDATKKNNQIKEKLKEIHPFKAGVRITKNDVVRYKLYQELELNSYKDLYTDTYIPKSELFSKKYDVDHIIPKSLRLDDSFSNKILSPRQFNIEKGDKTGIDAVSQKYGEEGVEKYKKIAKKLFDEKKISESKYQKLIMPQSKIPEGFTERDLKHTQYIAKKTKEILNSLCDVTTVIGPITDRLRKDWQLVDVMKELNLNIYRKSGLVEEKLNKDGSKIPKIIDWTKRNDHRHHAIDALIIAFTGRRHVHYFNYLNARKKEKHKEHARILALENKITFKHEKGHRLVKPPIPINSFRAEAKKHLEGILISFKAKNKVGTISKNKPKNASKSQLSLTPRGQLHNETLHSKSYFYRVKELKVGTKFNEKTISQVNKKSYREALEKRLKQFDNDPKKAFGGKNKPSENPIFLDDGNKLPEKISLSEKEEIYTTRKEVNETLNVSKVVDKVAREVLEKRLKQFNNNPQKAFKDLEKRPIWINKQKGISIKRVTIAEGKELLPLHYKKDNHGREILDEQGDPIPTDFVKSDNNHHVAIYRDSKGDGKPPLELYITGLLLNLNQVTDKNSLREVVTFFLNDIVKGLSAEDDPHYVSFAKELLKADTEEKLIELALREQGLVADEKISPNAALYSQILALLRFPIYDLDRIQMDIAILWGLDDLDENLRGLDGFFGGVGRWFGKAGKWVGNAGRNIWKGKSGYGGIRSIFGKGRYHNFTGRTRVGDFGRAVFGNRATRSAVAQRTMDFRRSNGMKIRNGLQRRINKFNNTPIHFDLKPPTFADNNPFLDREGISRALRTVPSNAPNNKKSAFSGENAANLLSAAGQLGVSIAQIKDMYDINEDRKAQRQLERDALRAEINQSRNTEAPAPGWSEEGGNPTFYPEQNGGSWTSGADTPVFSPDQNGGIWNGWGDNPTLNPEQNVGRGQEVALAPRYSDSGIHRRQYQTRKIANEKISEAGVNWPVALLIGGGILYAGSRIIKNKRNVKNNLGAVQDFLE</sequence>
<evidence type="ECO:0000256" key="5">
    <source>
        <dbReference type="ARBA" id="ARBA00022801"/>
    </source>
</evidence>
<keyword evidence="11" id="KW-0175">Coiled coil</keyword>
<dbReference type="NCBIfam" id="TIGR01865">
    <property type="entry name" value="cas_Csn1"/>
    <property type="match status" value="1"/>
</dbReference>
<name>A0AAV4JTP6_9GAST</name>
<dbReference type="GO" id="GO:0003723">
    <property type="term" value="F:RNA binding"/>
    <property type="evidence" value="ECO:0007669"/>
    <property type="project" value="UniProtKB-KW"/>
</dbReference>
<dbReference type="GO" id="GO:0004519">
    <property type="term" value="F:endonuclease activity"/>
    <property type="evidence" value="ECO:0007669"/>
    <property type="project" value="UniProtKB-KW"/>
</dbReference>
<feature type="region of interest" description="Disordered" evidence="12">
    <location>
        <begin position="1522"/>
        <end position="1585"/>
    </location>
</feature>
<dbReference type="InterPro" id="IPR041383">
    <property type="entry name" value="RuvC_III"/>
</dbReference>
<evidence type="ECO:0000256" key="9">
    <source>
        <dbReference type="ARBA" id="ARBA00023125"/>
    </source>
</evidence>
<evidence type="ECO:0000256" key="12">
    <source>
        <dbReference type="SAM" id="MobiDB-lite"/>
    </source>
</evidence>
<reference evidence="15 16" key="1">
    <citation type="journal article" date="2021" name="Elife">
        <title>Chloroplast acquisition without the gene transfer in kleptoplastic sea slugs, Plakobranchus ocellatus.</title>
        <authorList>
            <person name="Maeda T."/>
            <person name="Takahashi S."/>
            <person name="Yoshida T."/>
            <person name="Shimamura S."/>
            <person name="Takaki Y."/>
            <person name="Nagai Y."/>
            <person name="Toyoda A."/>
            <person name="Suzuki Y."/>
            <person name="Arimoto A."/>
            <person name="Ishii H."/>
            <person name="Satoh N."/>
            <person name="Nishiyama T."/>
            <person name="Hasebe M."/>
            <person name="Maruyama T."/>
            <person name="Minagawa J."/>
            <person name="Obokata J."/>
            <person name="Shigenobu S."/>
        </authorList>
    </citation>
    <scope>NUCLEOTIDE SEQUENCE [LARGE SCALE GENOMIC DNA]</scope>
</reference>
<organism evidence="15 16">
    <name type="scientific">Elysia marginata</name>
    <dbReference type="NCBI Taxonomy" id="1093978"/>
    <lineage>
        <taxon>Eukaryota</taxon>
        <taxon>Metazoa</taxon>
        <taxon>Spiralia</taxon>
        <taxon>Lophotrochozoa</taxon>
        <taxon>Mollusca</taxon>
        <taxon>Gastropoda</taxon>
        <taxon>Heterobranchia</taxon>
        <taxon>Euthyneura</taxon>
        <taxon>Panpulmonata</taxon>
        <taxon>Sacoglossa</taxon>
        <taxon>Placobranchoidea</taxon>
        <taxon>Plakobranchidae</taxon>
        <taxon>Elysia</taxon>
    </lineage>
</organism>
<dbReference type="GO" id="GO:0051607">
    <property type="term" value="P:defense response to virus"/>
    <property type="evidence" value="ECO:0007669"/>
    <property type="project" value="UniProtKB-KW"/>
</dbReference>
<evidence type="ECO:0000256" key="4">
    <source>
        <dbReference type="ARBA" id="ARBA00022759"/>
    </source>
</evidence>
<dbReference type="Pfam" id="PF18541">
    <property type="entry name" value="RuvC_III"/>
    <property type="match status" value="1"/>
</dbReference>
<evidence type="ECO:0000256" key="1">
    <source>
        <dbReference type="ARBA" id="ARBA00001946"/>
    </source>
</evidence>
<keyword evidence="6" id="KW-0460">Magnesium</keyword>
<dbReference type="InterPro" id="IPR033114">
    <property type="entry name" value="HNH_CAS9"/>
</dbReference>
<feature type="region of interest" description="Disordered" evidence="12">
    <location>
        <begin position="1060"/>
        <end position="1080"/>
    </location>
</feature>
<keyword evidence="8" id="KW-0051">Antiviral defense</keyword>
<keyword evidence="2" id="KW-0540">Nuclease</keyword>
<gene>
    <name evidence="15" type="ORF">ElyMa_005204900</name>
</gene>
<accession>A0AAV4JTP6</accession>
<keyword evidence="13" id="KW-0812">Transmembrane</keyword>
<evidence type="ECO:0000256" key="13">
    <source>
        <dbReference type="SAM" id="Phobius"/>
    </source>
</evidence>
<evidence type="ECO:0000256" key="2">
    <source>
        <dbReference type="ARBA" id="ARBA00022722"/>
    </source>
</evidence>
<feature type="coiled-coil region" evidence="11">
    <location>
        <begin position="218"/>
        <end position="245"/>
    </location>
</feature>
<evidence type="ECO:0000256" key="8">
    <source>
        <dbReference type="ARBA" id="ARBA00023118"/>
    </source>
</evidence>
<evidence type="ECO:0000259" key="14">
    <source>
        <dbReference type="PROSITE" id="PS51749"/>
    </source>
</evidence>
<evidence type="ECO:0000256" key="6">
    <source>
        <dbReference type="ARBA" id="ARBA00022842"/>
    </source>
</evidence>
<keyword evidence="13" id="KW-0472">Membrane</keyword>
<dbReference type="GO" id="GO:0003677">
    <property type="term" value="F:DNA binding"/>
    <property type="evidence" value="ECO:0007669"/>
    <property type="project" value="UniProtKB-KW"/>
</dbReference>
<dbReference type="InterPro" id="IPR028629">
    <property type="entry name" value="Cas9"/>
</dbReference>
<dbReference type="InterPro" id="IPR036397">
    <property type="entry name" value="RNaseH_sf"/>
</dbReference>
<dbReference type="HAMAP" id="MF_01480">
    <property type="entry name" value="Cas9"/>
    <property type="match status" value="1"/>
</dbReference>
<dbReference type="Pfam" id="PF13395">
    <property type="entry name" value="HNH_4"/>
    <property type="match status" value="1"/>
</dbReference>
<feature type="region of interest" description="Disordered" evidence="12">
    <location>
        <begin position="1"/>
        <end position="45"/>
    </location>
</feature>
<keyword evidence="9" id="KW-0238">DNA-binding</keyword>
<keyword evidence="13" id="KW-1133">Transmembrane helix</keyword>
<evidence type="ECO:0000256" key="7">
    <source>
        <dbReference type="ARBA" id="ARBA00022884"/>
    </source>
</evidence>
<dbReference type="Proteomes" id="UP000762676">
    <property type="component" value="Unassembled WGS sequence"/>
</dbReference>
<dbReference type="EMBL" id="BMAT01010395">
    <property type="protein sequence ID" value="GFS26162.1"/>
    <property type="molecule type" value="Genomic_DNA"/>
</dbReference>
<evidence type="ECO:0000313" key="15">
    <source>
        <dbReference type="EMBL" id="GFS26162.1"/>
    </source>
</evidence>
<evidence type="ECO:0000256" key="3">
    <source>
        <dbReference type="ARBA" id="ARBA00022723"/>
    </source>
</evidence>
<keyword evidence="4 15" id="KW-0255">Endonuclease</keyword>
<dbReference type="GO" id="GO:0046872">
    <property type="term" value="F:metal ion binding"/>
    <property type="evidence" value="ECO:0007669"/>
    <property type="project" value="UniProtKB-KW"/>
</dbReference>
<dbReference type="InterPro" id="IPR003615">
    <property type="entry name" value="HNH_nuc"/>
</dbReference>
<comment type="cofactor">
    <cofactor evidence="1">
        <name>Mg(2+)</name>
        <dbReference type="ChEBI" id="CHEBI:18420"/>
    </cofactor>
</comment>
<feature type="transmembrane region" description="Helical" evidence="13">
    <location>
        <begin position="1623"/>
        <end position="1643"/>
    </location>
</feature>
<keyword evidence="16" id="KW-1185">Reference proteome</keyword>
<keyword evidence="3" id="KW-0479">Metal-binding</keyword>
<feature type="domain" description="HNH Cas9-type" evidence="14">
    <location>
        <begin position="660"/>
        <end position="823"/>
    </location>
</feature>
<evidence type="ECO:0000256" key="10">
    <source>
        <dbReference type="ARBA" id="ARBA00023211"/>
    </source>
</evidence>
<keyword evidence="5" id="KW-0378">Hydrolase</keyword>